<keyword evidence="2" id="KW-1185">Reference proteome</keyword>
<accession>A0ABP8C9J3</accession>
<name>A0ABP8C9J3_9ACTN</name>
<dbReference type="EMBL" id="BAABAS010000015">
    <property type="protein sequence ID" value="GAA4236106.1"/>
    <property type="molecule type" value="Genomic_DNA"/>
</dbReference>
<evidence type="ECO:0000313" key="1">
    <source>
        <dbReference type="EMBL" id="GAA4236106.1"/>
    </source>
</evidence>
<sequence>MLARSFTLSSDSLAKITGEHSSGLRRVVRELERPSPLARGFDNGCALSVTAERRPSGISPHL</sequence>
<proteinExistence type="predicted"/>
<reference evidence="2" key="1">
    <citation type="journal article" date="2019" name="Int. J. Syst. Evol. Microbiol.">
        <title>The Global Catalogue of Microorganisms (GCM) 10K type strain sequencing project: providing services to taxonomists for standard genome sequencing and annotation.</title>
        <authorList>
            <consortium name="The Broad Institute Genomics Platform"/>
            <consortium name="The Broad Institute Genome Sequencing Center for Infectious Disease"/>
            <person name="Wu L."/>
            <person name="Ma J."/>
        </authorList>
    </citation>
    <scope>NUCLEOTIDE SEQUENCE [LARGE SCALE GENOMIC DNA]</scope>
    <source>
        <strain evidence="2">JCM 17440</strain>
    </source>
</reference>
<protein>
    <submittedName>
        <fullName evidence="1">Uncharacterized protein</fullName>
    </submittedName>
</protein>
<evidence type="ECO:0000313" key="2">
    <source>
        <dbReference type="Proteomes" id="UP001501710"/>
    </source>
</evidence>
<organism evidence="1 2">
    <name type="scientific">Actinomadura meridiana</name>
    <dbReference type="NCBI Taxonomy" id="559626"/>
    <lineage>
        <taxon>Bacteria</taxon>
        <taxon>Bacillati</taxon>
        <taxon>Actinomycetota</taxon>
        <taxon>Actinomycetes</taxon>
        <taxon>Streptosporangiales</taxon>
        <taxon>Thermomonosporaceae</taxon>
        <taxon>Actinomadura</taxon>
    </lineage>
</organism>
<comment type="caution">
    <text evidence="1">The sequence shown here is derived from an EMBL/GenBank/DDBJ whole genome shotgun (WGS) entry which is preliminary data.</text>
</comment>
<dbReference type="Proteomes" id="UP001501710">
    <property type="component" value="Unassembled WGS sequence"/>
</dbReference>
<gene>
    <name evidence="1" type="ORF">GCM10022254_44940</name>
</gene>